<evidence type="ECO:0000313" key="3">
    <source>
        <dbReference type="Proteomes" id="UP000789405"/>
    </source>
</evidence>
<keyword evidence="1" id="KW-0812">Transmembrane</keyword>
<protein>
    <submittedName>
        <fullName evidence="2">11177_t:CDS:1</fullName>
    </submittedName>
</protein>
<dbReference type="Proteomes" id="UP000789405">
    <property type="component" value="Unassembled WGS sequence"/>
</dbReference>
<dbReference type="EMBL" id="CAJVPY010003834">
    <property type="protein sequence ID" value="CAG8602975.1"/>
    <property type="molecule type" value="Genomic_DNA"/>
</dbReference>
<keyword evidence="1" id="KW-1133">Transmembrane helix</keyword>
<evidence type="ECO:0000256" key="1">
    <source>
        <dbReference type="SAM" id="Phobius"/>
    </source>
</evidence>
<keyword evidence="1" id="KW-0472">Membrane</keyword>
<gene>
    <name evidence="2" type="ORF">DERYTH_LOCUS7739</name>
</gene>
<reference evidence="2" key="1">
    <citation type="submission" date="2021-06" db="EMBL/GenBank/DDBJ databases">
        <authorList>
            <person name="Kallberg Y."/>
            <person name="Tangrot J."/>
            <person name="Rosling A."/>
        </authorList>
    </citation>
    <scope>NUCLEOTIDE SEQUENCE</scope>
    <source>
        <strain evidence="2">MA453B</strain>
    </source>
</reference>
<keyword evidence="3" id="KW-1185">Reference proteome</keyword>
<evidence type="ECO:0000313" key="2">
    <source>
        <dbReference type="EMBL" id="CAG8602975.1"/>
    </source>
</evidence>
<accession>A0A9N9GHT2</accession>
<comment type="caution">
    <text evidence="2">The sequence shown here is derived from an EMBL/GenBank/DDBJ whole genome shotgun (WGS) entry which is preliminary data.</text>
</comment>
<dbReference type="AlphaFoldDB" id="A0A9N9GHT2"/>
<sequence length="96" mass="10999">MSKNVFILDLQRVSIFSYIQIALYIILLIDITMLYLLERTESGRYAPNQEEHYPSRLPSTRIEDSFSELSVLDSPPLPYPGFVEISNLFTTAPEGI</sequence>
<name>A0A9N9GHT2_9GLOM</name>
<organism evidence="2 3">
    <name type="scientific">Dentiscutata erythropus</name>
    <dbReference type="NCBI Taxonomy" id="1348616"/>
    <lineage>
        <taxon>Eukaryota</taxon>
        <taxon>Fungi</taxon>
        <taxon>Fungi incertae sedis</taxon>
        <taxon>Mucoromycota</taxon>
        <taxon>Glomeromycotina</taxon>
        <taxon>Glomeromycetes</taxon>
        <taxon>Diversisporales</taxon>
        <taxon>Gigasporaceae</taxon>
        <taxon>Dentiscutata</taxon>
    </lineage>
</organism>
<proteinExistence type="predicted"/>
<feature type="transmembrane region" description="Helical" evidence="1">
    <location>
        <begin position="15"/>
        <end position="37"/>
    </location>
</feature>